<name>A0A9P5UDW3_9AGAR</name>
<protein>
    <submittedName>
        <fullName evidence="1">Uncharacterized protein</fullName>
    </submittedName>
</protein>
<proteinExistence type="predicted"/>
<evidence type="ECO:0000313" key="1">
    <source>
        <dbReference type="EMBL" id="KAF9074658.1"/>
    </source>
</evidence>
<dbReference type="EMBL" id="JADNRY010000012">
    <property type="protein sequence ID" value="KAF9074658.1"/>
    <property type="molecule type" value="Genomic_DNA"/>
</dbReference>
<dbReference type="Proteomes" id="UP000772434">
    <property type="component" value="Unassembled WGS sequence"/>
</dbReference>
<accession>A0A9P5UDW3</accession>
<gene>
    <name evidence="1" type="ORF">BDP27DRAFT_1316612</name>
</gene>
<dbReference type="AlphaFoldDB" id="A0A9P5UDW3"/>
<dbReference type="OrthoDB" id="3060478at2759"/>
<evidence type="ECO:0000313" key="2">
    <source>
        <dbReference type="Proteomes" id="UP000772434"/>
    </source>
</evidence>
<sequence>MRTMKFAIARDSGLIEHLKMVIPQRDWQTEDVFLFPGCIHRCVTNTQHVLAFGPLDQNLSECTGSGLEYRIQSRFKHFHGMTRELFLNHQNGLVYAGRFKMHSLERLAPQGLYLPEDISPHHIAVAATPPLLPRGFPSFRQLGEMYKSGSLKVEAVALQMVDYDEGIYRTLLKPVQVKKGNQKLAPKALKEGTRVL</sequence>
<organism evidence="1 2">
    <name type="scientific">Rhodocollybia butyracea</name>
    <dbReference type="NCBI Taxonomy" id="206335"/>
    <lineage>
        <taxon>Eukaryota</taxon>
        <taxon>Fungi</taxon>
        <taxon>Dikarya</taxon>
        <taxon>Basidiomycota</taxon>
        <taxon>Agaricomycotina</taxon>
        <taxon>Agaricomycetes</taxon>
        <taxon>Agaricomycetidae</taxon>
        <taxon>Agaricales</taxon>
        <taxon>Marasmiineae</taxon>
        <taxon>Omphalotaceae</taxon>
        <taxon>Rhodocollybia</taxon>
    </lineage>
</organism>
<comment type="caution">
    <text evidence="1">The sequence shown here is derived from an EMBL/GenBank/DDBJ whole genome shotgun (WGS) entry which is preliminary data.</text>
</comment>
<reference evidence="1" key="1">
    <citation type="submission" date="2020-11" db="EMBL/GenBank/DDBJ databases">
        <authorList>
            <consortium name="DOE Joint Genome Institute"/>
            <person name="Ahrendt S."/>
            <person name="Riley R."/>
            <person name="Andreopoulos W."/>
            <person name="Labutti K."/>
            <person name="Pangilinan J."/>
            <person name="Ruiz-Duenas F.J."/>
            <person name="Barrasa J.M."/>
            <person name="Sanchez-Garcia M."/>
            <person name="Camarero S."/>
            <person name="Miyauchi S."/>
            <person name="Serrano A."/>
            <person name="Linde D."/>
            <person name="Babiker R."/>
            <person name="Drula E."/>
            <person name="Ayuso-Fernandez I."/>
            <person name="Pacheco R."/>
            <person name="Padilla G."/>
            <person name="Ferreira P."/>
            <person name="Barriuso J."/>
            <person name="Kellner H."/>
            <person name="Castanera R."/>
            <person name="Alfaro M."/>
            <person name="Ramirez L."/>
            <person name="Pisabarro A.G."/>
            <person name="Kuo A."/>
            <person name="Tritt A."/>
            <person name="Lipzen A."/>
            <person name="He G."/>
            <person name="Yan M."/>
            <person name="Ng V."/>
            <person name="Cullen D."/>
            <person name="Martin F."/>
            <person name="Rosso M.-N."/>
            <person name="Henrissat B."/>
            <person name="Hibbett D."/>
            <person name="Martinez A.T."/>
            <person name="Grigoriev I.V."/>
        </authorList>
    </citation>
    <scope>NUCLEOTIDE SEQUENCE</scope>
    <source>
        <strain evidence="1">AH 40177</strain>
    </source>
</reference>
<keyword evidence="2" id="KW-1185">Reference proteome</keyword>